<protein>
    <submittedName>
        <fullName evidence="2">Uncharacterized protein</fullName>
    </submittedName>
</protein>
<evidence type="ECO:0000256" key="1">
    <source>
        <dbReference type="SAM" id="MobiDB-lite"/>
    </source>
</evidence>
<dbReference type="EMBL" id="NMUH01005225">
    <property type="protein sequence ID" value="MQM12184.1"/>
    <property type="molecule type" value="Genomic_DNA"/>
</dbReference>
<dbReference type="AlphaFoldDB" id="A0A843X487"/>
<organism evidence="2 3">
    <name type="scientific">Colocasia esculenta</name>
    <name type="common">Wild taro</name>
    <name type="synonym">Arum esculentum</name>
    <dbReference type="NCBI Taxonomy" id="4460"/>
    <lineage>
        <taxon>Eukaryota</taxon>
        <taxon>Viridiplantae</taxon>
        <taxon>Streptophyta</taxon>
        <taxon>Embryophyta</taxon>
        <taxon>Tracheophyta</taxon>
        <taxon>Spermatophyta</taxon>
        <taxon>Magnoliopsida</taxon>
        <taxon>Liliopsida</taxon>
        <taxon>Araceae</taxon>
        <taxon>Aroideae</taxon>
        <taxon>Colocasieae</taxon>
        <taxon>Colocasia</taxon>
    </lineage>
</organism>
<feature type="compositionally biased region" description="Basic residues" evidence="1">
    <location>
        <begin position="10"/>
        <end position="19"/>
    </location>
</feature>
<accession>A0A843X487</accession>
<gene>
    <name evidence="2" type="ORF">Taro_045105</name>
</gene>
<evidence type="ECO:0000313" key="3">
    <source>
        <dbReference type="Proteomes" id="UP000652761"/>
    </source>
</evidence>
<proteinExistence type="predicted"/>
<comment type="caution">
    <text evidence="2">The sequence shown here is derived from an EMBL/GenBank/DDBJ whole genome shotgun (WGS) entry which is preliminary data.</text>
</comment>
<sequence>MGSRTESRQANKHLRKRTRRDQYSQLMRLLNAGNANLSNPHVNMAGFWGFLRALPHPHAPLDKAQVAMLLDDARRLGTQLNALRKLRSMGEKVEQALRPPTSQTSTSLSSGTTQRRVQMRRHPPVAAVPASRAIQTST</sequence>
<dbReference type="Proteomes" id="UP000652761">
    <property type="component" value="Unassembled WGS sequence"/>
</dbReference>
<feature type="compositionally biased region" description="Low complexity" evidence="1">
    <location>
        <begin position="101"/>
        <end position="113"/>
    </location>
</feature>
<feature type="region of interest" description="Disordered" evidence="1">
    <location>
        <begin position="1"/>
        <end position="20"/>
    </location>
</feature>
<feature type="region of interest" description="Disordered" evidence="1">
    <location>
        <begin position="91"/>
        <end position="138"/>
    </location>
</feature>
<evidence type="ECO:0000313" key="2">
    <source>
        <dbReference type="EMBL" id="MQM12184.1"/>
    </source>
</evidence>
<keyword evidence="3" id="KW-1185">Reference proteome</keyword>
<reference evidence="2" key="1">
    <citation type="submission" date="2017-07" db="EMBL/GenBank/DDBJ databases">
        <title>Taro Niue Genome Assembly and Annotation.</title>
        <authorList>
            <person name="Atibalentja N."/>
            <person name="Keating K."/>
            <person name="Fields C.J."/>
        </authorList>
    </citation>
    <scope>NUCLEOTIDE SEQUENCE</scope>
    <source>
        <strain evidence="2">Niue_2</strain>
        <tissue evidence="2">Leaf</tissue>
    </source>
</reference>
<name>A0A843X487_COLES</name>